<name>A0ABQ8HT85_9ROSI</name>
<dbReference type="CDD" id="cd20653">
    <property type="entry name" value="CYP81"/>
    <property type="match status" value="2"/>
</dbReference>
<dbReference type="PROSITE" id="PS00086">
    <property type="entry name" value="CYTOCHROME_P450"/>
    <property type="match status" value="2"/>
</dbReference>
<sequence>MLTKHLLNRIQNLPPSPVLCLPIIGHLYLLKSPLHRTLSKISKRKGPVVLLQFGSRRVLVVSSPSAAEECFTKNDVVFANRPRMLIGKHFGYNYTSVAWAPYGEHWRNLRRISSLEILSSSRLHMLSSVRVDEIRSLVRRLFHDQTLSVDLRTAIFELTMNVMMRMIAGKRYYGENVSNLEEAKRFKELHAETFKLSATINIGDYLPWIKSRELEKKLIECWRKKDDFMQDLIEEHRRRMASDCSDEKSKTLTEVLLASQQTDPEYYTDDVIKGLTLVLILAGTHTSINTIEWALSLLLNHPNELKKAQTEIDHHVGYDRLISEFDIPQLPHLRNIINETLRMYPAAPLLSAHESSDECTVGGFHIPRGTMLLVNCWAIQNDPKIWVDPRKFKPERFGGLEGARDGFKLMPFGSGRRGCPGEGLGLRMVGLTLGTLIQCFDWNRIGEEIVDVTEVPGVTMPKAQPLKASWLPRPTMTLAAISKRNGPVVLLQFGSRRVLVVSSPSAAEECFTKNDIVFANRPRFLIGKHFGYNYTSLAWAPYGDHWRNLRRISSLEVLSSSRLQMLSSFRVDEVRSLVRRLFHNQNQSSVDLRTEFFELTMNVMMRMIAGKRYYGENVADLEEAKRFKEIRALSYELTGSTNIGDFLPWIRSRVLEKKLMVCQRKRDFMQGLVEEHRIKSTSDCSKEKTKTLIEVLLALQQTDPEYYTDDIIRGLMLVILIAGTDTTVNTLEWAVSLLLNHPEELKKAQTEIDNSVGHDRLIDESDIAQQPHLLNIINETLRMYPPVPLLVPHECTLRGFRIPRGTTLLVNCWGIQRDPKIWVDPSEFKPVRFGGVEGGRDGFRSMPFGSGRRGCPGEGVGFENGRIGFRSTNSVL</sequence>
<evidence type="ECO:0000256" key="6">
    <source>
        <dbReference type="ARBA" id="ARBA00023033"/>
    </source>
</evidence>
<protein>
    <recommendedName>
        <fullName evidence="9">Cytochrome P450</fullName>
    </recommendedName>
</protein>
<evidence type="ECO:0000256" key="1">
    <source>
        <dbReference type="ARBA" id="ARBA00010617"/>
    </source>
</evidence>
<evidence type="ECO:0000256" key="3">
    <source>
        <dbReference type="ARBA" id="ARBA00022723"/>
    </source>
</evidence>
<dbReference type="SUPFAM" id="SSF48264">
    <property type="entry name" value="Cytochrome P450"/>
    <property type="match status" value="2"/>
</dbReference>
<evidence type="ECO:0000256" key="2">
    <source>
        <dbReference type="ARBA" id="ARBA00022617"/>
    </source>
</evidence>
<dbReference type="PANTHER" id="PTHR47947:SF60">
    <property type="entry name" value="CYTOCHROME P450"/>
    <property type="match status" value="1"/>
</dbReference>
<dbReference type="InterPro" id="IPR001128">
    <property type="entry name" value="Cyt_P450"/>
</dbReference>
<reference evidence="7 8" key="1">
    <citation type="submission" date="2021-02" db="EMBL/GenBank/DDBJ databases">
        <title>Plant Genome Project.</title>
        <authorList>
            <person name="Zhang R.-G."/>
        </authorList>
    </citation>
    <scope>NUCLEOTIDE SEQUENCE [LARGE SCALE GENOMIC DNA]</scope>
    <source>
        <tissue evidence="7">Leaves</tissue>
    </source>
</reference>
<evidence type="ECO:0000313" key="8">
    <source>
        <dbReference type="Proteomes" id="UP000827721"/>
    </source>
</evidence>
<evidence type="ECO:0000256" key="4">
    <source>
        <dbReference type="ARBA" id="ARBA00023002"/>
    </source>
</evidence>
<keyword evidence="2" id="KW-0349">Heme</keyword>
<dbReference type="InterPro" id="IPR036396">
    <property type="entry name" value="Cyt_P450_sf"/>
</dbReference>
<proteinExistence type="inferred from homology"/>
<dbReference type="Pfam" id="PF00067">
    <property type="entry name" value="p450"/>
    <property type="match status" value="2"/>
</dbReference>
<evidence type="ECO:0008006" key="9">
    <source>
        <dbReference type="Google" id="ProtNLM"/>
    </source>
</evidence>
<dbReference type="PANTHER" id="PTHR47947">
    <property type="entry name" value="CYTOCHROME P450 82C3-RELATED"/>
    <property type="match status" value="1"/>
</dbReference>
<dbReference type="EMBL" id="JAFEMO010000007">
    <property type="protein sequence ID" value="KAH7567489.1"/>
    <property type="molecule type" value="Genomic_DNA"/>
</dbReference>
<dbReference type="InterPro" id="IPR050651">
    <property type="entry name" value="Plant_Cytochrome_P450_Monoox"/>
</dbReference>
<dbReference type="InterPro" id="IPR002401">
    <property type="entry name" value="Cyt_P450_E_grp-I"/>
</dbReference>
<accession>A0ABQ8HT85</accession>
<comment type="similarity">
    <text evidence="1">Belongs to the cytochrome P450 family.</text>
</comment>
<organism evidence="7 8">
    <name type="scientific">Xanthoceras sorbifolium</name>
    <dbReference type="NCBI Taxonomy" id="99658"/>
    <lineage>
        <taxon>Eukaryota</taxon>
        <taxon>Viridiplantae</taxon>
        <taxon>Streptophyta</taxon>
        <taxon>Embryophyta</taxon>
        <taxon>Tracheophyta</taxon>
        <taxon>Spermatophyta</taxon>
        <taxon>Magnoliopsida</taxon>
        <taxon>eudicotyledons</taxon>
        <taxon>Gunneridae</taxon>
        <taxon>Pentapetalae</taxon>
        <taxon>rosids</taxon>
        <taxon>malvids</taxon>
        <taxon>Sapindales</taxon>
        <taxon>Sapindaceae</taxon>
        <taxon>Xanthoceroideae</taxon>
        <taxon>Xanthoceras</taxon>
    </lineage>
</organism>
<dbReference type="PRINTS" id="PR00463">
    <property type="entry name" value="EP450I"/>
</dbReference>
<gene>
    <name evidence="7" type="ORF">JRO89_XS07G0081600</name>
</gene>
<comment type="caution">
    <text evidence="7">The sequence shown here is derived from an EMBL/GenBank/DDBJ whole genome shotgun (WGS) entry which is preliminary data.</text>
</comment>
<evidence type="ECO:0000256" key="5">
    <source>
        <dbReference type="ARBA" id="ARBA00023004"/>
    </source>
</evidence>
<dbReference type="PRINTS" id="PR00385">
    <property type="entry name" value="P450"/>
</dbReference>
<keyword evidence="3" id="KW-0479">Metal-binding</keyword>
<evidence type="ECO:0000313" key="7">
    <source>
        <dbReference type="EMBL" id="KAH7567489.1"/>
    </source>
</evidence>
<dbReference type="Gene3D" id="1.10.630.10">
    <property type="entry name" value="Cytochrome P450"/>
    <property type="match status" value="2"/>
</dbReference>
<keyword evidence="6" id="KW-0503">Monooxygenase</keyword>
<keyword evidence="8" id="KW-1185">Reference proteome</keyword>
<keyword evidence="4" id="KW-0560">Oxidoreductase</keyword>
<dbReference type="Proteomes" id="UP000827721">
    <property type="component" value="Unassembled WGS sequence"/>
</dbReference>
<keyword evidence="5" id="KW-0408">Iron</keyword>
<dbReference type="InterPro" id="IPR017972">
    <property type="entry name" value="Cyt_P450_CS"/>
</dbReference>